<dbReference type="VEuPathDB" id="CryptoDB:cubi_02956"/>
<organism evidence="1 2">
    <name type="scientific">Cryptosporidium ubiquitum</name>
    <dbReference type="NCBI Taxonomy" id="857276"/>
    <lineage>
        <taxon>Eukaryota</taxon>
        <taxon>Sar</taxon>
        <taxon>Alveolata</taxon>
        <taxon>Apicomplexa</taxon>
        <taxon>Conoidasida</taxon>
        <taxon>Coccidia</taxon>
        <taxon>Eucoccidiorida</taxon>
        <taxon>Eimeriorina</taxon>
        <taxon>Cryptosporidiidae</taxon>
        <taxon>Cryptosporidium</taxon>
    </lineage>
</organism>
<sequence>MIGNEIHIVQYHPPINWGLLKNDLISRRFTNKTLERYLLNFIYPFVSCNNRTIDSLSRVFSRIISNEFQSNVFLRKYGFFVSSRLNEKLYKIDVSLSSRQIYQYVMDLWLKSDKEFESISSHVTRNEIKKSSQQDKEQVLHSQLNTSFINILRNIIKKCGDVNKNITIWSIIPENNLEFKSAFELIEDDTMTIKIIEGLLNICFNDLQREFFNLRNVKINLILIINYSKAFLSLKNDKRPIIVTNQSNNQIKISCLDSRCLLSYSDVIIANSLNLLTLRLNFSSLFFSGNPILTFFAEKNNYLLNYLDKNTYNNEYIGRDIDSEGLSDSEEGEVIEQENIITIMEDEFKKKGWIKLVDNISMKIMGIVPPHWNPTAIKLFPLTSPVGRNSLKLLKEVYFSLNHGSFLLGTNDIPFAALIINLCNTKTKNYDGSIIKSDFIKQINEIKYSYGNERVISSLKRNLFNLVIINRKPIIPIPISRKFHCEYKINMMSNINISQINDKYILFVTSQFQELFHRVKSAVNLNIHIKENSYSMVNSRNLQKKIKYPDRTLIKKLNFSKDICNLIKIKMSVLPSLLTDFDYFISKQLKNQGDTYSLKDSITNLGDEKGHFESKFCIRKSKLIDLTFPNINGIDRKVIFTSFLSSKINNSQPNKIQDLQTLISKVETYFSLLLGEFSMNGCLFNCNGISSETIDFIISDRELVKQSVPKLFWLSVCFLMNSMKFVSREHQRLFYIISNGKDFELSIHLEIPYYKNDNLFQISELNDYTTQSSYFVKTLSKIDQFSESNSTNYCKRLNFE</sequence>
<gene>
    <name evidence="1" type="ORF">cubi_02956</name>
</gene>
<comment type="caution">
    <text evidence="1">The sequence shown here is derived from an EMBL/GenBank/DDBJ whole genome shotgun (WGS) entry which is preliminary data.</text>
</comment>
<protein>
    <submittedName>
        <fullName evidence="1">Uncharacterized protein</fullName>
    </submittedName>
</protein>
<accession>A0A1J4MIT0</accession>
<dbReference type="EMBL" id="LRBP01000013">
    <property type="protein sequence ID" value="OII74154.1"/>
    <property type="molecule type" value="Genomic_DNA"/>
</dbReference>
<reference evidence="1 2" key="1">
    <citation type="submission" date="2016-10" db="EMBL/GenBank/DDBJ databases">
        <title>Reductive evolution of mitochondrial metabolism and differential evolution of invasion-related proteins in Cryptosporidium.</title>
        <authorList>
            <person name="Liu S."/>
            <person name="Roellig D.M."/>
            <person name="Guo Y."/>
            <person name="Li N."/>
            <person name="Frace M.A."/>
            <person name="Tang K."/>
            <person name="Zhang L."/>
            <person name="Feng Y."/>
            <person name="Xiao L."/>
        </authorList>
    </citation>
    <scope>NUCLEOTIDE SEQUENCE [LARGE SCALE GENOMIC DNA]</scope>
    <source>
        <strain evidence="1">39726</strain>
    </source>
</reference>
<evidence type="ECO:0000313" key="2">
    <source>
        <dbReference type="Proteomes" id="UP000186176"/>
    </source>
</evidence>
<keyword evidence="2" id="KW-1185">Reference proteome</keyword>
<evidence type="ECO:0000313" key="1">
    <source>
        <dbReference type="EMBL" id="OII74154.1"/>
    </source>
</evidence>
<dbReference type="OrthoDB" id="338842at2759"/>
<dbReference type="RefSeq" id="XP_028875374.1">
    <property type="nucleotide sequence ID" value="XM_029019967.1"/>
</dbReference>
<name>A0A1J4MIT0_9CRYT</name>
<dbReference type="Proteomes" id="UP000186176">
    <property type="component" value="Unassembled WGS sequence"/>
</dbReference>
<proteinExistence type="predicted"/>
<dbReference type="AlphaFoldDB" id="A0A1J4MIT0"/>
<dbReference type="GeneID" id="39979746"/>